<dbReference type="SMART" id="SM00437">
    <property type="entry name" value="TOP1Ac"/>
    <property type="match status" value="1"/>
</dbReference>
<dbReference type="GO" id="GO:0003677">
    <property type="term" value="F:DNA binding"/>
    <property type="evidence" value="ECO:0007669"/>
    <property type="project" value="UniProtKB-KW"/>
</dbReference>
<keyword evidence="9" id="KW-0460">Magnesium</keyword>
<dbReference type="SUPFAM" id="SSF46785">
    <property type="entry name" value="Winged helix' DNA-binding domain"/>
    <property type="match status" value="1"/>
</dbReference>
<feature type="domain" description="Topo IA-type catalytic" evidence="18">
    <location>
        <begin position="150"/>
        <end position="581"/>
    </location>
</feature>
<dbReference type="CDD" id="cd00081">
    <property type="entry name" value="Hint"/>
    <property type="match status" value="1"/>
</dbReference>
<accession>A0AAE4JGU2</accession>
<keyword evidence="8" id="KW-0862">Zinc</keyword>
<dbReference type="PROSITE" id="PS50880">
    <property type="entry name" value="TOPRIM"/>
    <property type="match status" value="1"/>
</dbReference>
<dbReference type="InterPro" id="IPR013824">
    <property type="entry name" value="Topo_IA_cen_sub1"/>
</dbReference>
<evidence type="ECO:0000256" key="2">
    <source>
        <dbReference type="ARBA" id="ARBA00001946"/>
    </source>
</evidence>
<dbReference type="InterPro" id="IPR028612">
    <property type="entry name" value="Topoisom_1_IA"/>
</dbReference>
<comment type="caution">
    <text evidence="14">Lacks conserved residue(s) required for the propagation of feature annotation.</text>
</comment>
<comment type="cofactor">
    <cofactor evidence="2">
        <name>Mg(2+)</name>
        <dbReference type="ChEBI" id="CHEBI:18420"/>
    </cofactor>
</comment>
<dbReference type="PANTHER" id="PTHR11390:SF26">
    <property type="entry name" value="DNA TOPOISOMERASE 1"/>
    <property type="match status" value="1"/>
</dbReference>
<dbReference type="InterPro" id="IPR006171">
    <property type="entry name" value="TOPRIM_dom"/>
</dbReference>
<keyword evidence="11 14" id="KW-0799">Topoisomerase</keyword>
<dbReference type="InterPro" id="IPR013825">
    <property type="entry name" value="Topo_IA_cen_sub2"/>
</dbReference>
<dbReference type="InterPro" id="IPR027434">
    <property type="entry name" value="Homing_endonucl"/>
</dbReference>
<dbReference type="Gene3D" id="2.170.16.10">
    <property type="entry name" value="Hedgehog/Intein (Hint) domain"/>
    <property type="match status" value="1"/>
</dbReference>
<dbReference type="RefSeq" id="WP_310895518.1">
    <property type="nucleotide sequence ID" value="NZ_JAMQOM010000002.1"/>
</dbReference>
<dbReference type="PRINTS" id="PR00379">
    <property type="entry name" value="INTEIN"/>
</dbReference>
<reference evidence="19 20" key="1">
    <citation type="submission" date="2022-06" db="EMBL/GenBank/DDBJ databases">
        <title>Haloarcula sp. a new haloarchaeum isolate from saline soil.</title>
        <authorList>
            <person name="Strakova D."/>
            <person name="Galisteo C."/>
            <person name="Sanchez-Porro C."/>
            <person name="Ventosa A."/>
        </authorList>
    </citation>
    <scope>NUCLEOTIDE SEQUENCE [LARGE SCALE GENOMIC DNA]</scope>
    <source>
        <strain evidence="19 20">S1AR25-5A</strain>
    </source>
</reference>
<dbReference type="InterPro" id="IPR036388">
    <property type="entry name" value="WH-like_DNA-bd_sf"/>
</dbReference>
<evidence type="ECO:0000256" key="1">
    <source>
        <dbReference type="ARBA" id="ARBA00000213"/>
    </source>
</evidence>
<protein>
    <recommendedName>
        <fullName evidence="14">DNA topoisomerase 1</fullName>
        <ecNumber evidence="14">5.6.2.1</ecNumber>
    </recommendedName>
    <alternativeName>
        <fullName evidence="14">DNA topoisomerase I</fullName>
    </alternativeName>
</protein>
<evidence type="ECO:0000256" key="6">
    <source>
        <dbReference type="ARBA" id="ARBA00022771"/>
    </source>
</evidence>
<evidence type="ECO:0000256" key="10">
    <source>
        <dbReference type="ARBA" id="ARBA00023000"/>
    </source>
</evidence>
<dbReference type="SMART" id="SM00436">
    <property type="entry name" value="TOP1Bc"/>
    <property type="match status" value="1"/>
</dbReference>
<dbReference type="GO" id="GO:0005694">
    <property type="term" value="C:chromosome"/>
    <property type="evidence" value="ECO:0007669"/>
    <property type="project" value="InterPro"/>
</dbReference>
<dbReference type="PROSITE" id="PS50818">
    <property type="entry name" value="INTEIN_C_TER"/>
    <property type="match status" value="1"/>
</dbReference>
<evidence type="ECO:0000256" key="13">
    <source>
        <dbReference type="ARBA" id="ARBA00023235"/>
    </source>
</evidence>
<feature type="site" description="Interaction with DNA" evidence="14">
    <location>
        <position position="318"/>
    </location>
</feature>
<dbReference type="Pfam" id="PF14528">
    <property type="entry name" value="LAGLIDADG_3"/>
    <property type="match status" value="1"/>
</dbReference>
<dbReference type="InterPro" id="IPR030934">
    <property type="entry name" value="Intein_C"/>
</dbReference>
<dbReference type="FunFam" id="1.10.290.10:FF:000003">
    <property type="entry name" value="DNA topoisomerase"/>
    <property type="match status" value="1"/>
</dbReference>
<dbReference type="InterPro" id="IPR000380">
    <property type="entry name" value="Topo_IA"/>
</dbReference>
<dbReference type="Pfam" id="PF01396">
    <property type="entry name" value="Zn_ribbon_Top1"/>
    <property type="match status" value="2"/>
</dbReference>
<comment type="function">
    <text evidence="14">Releases the supercoiling and torsional tension of DNA, which is introduced during the DNA replication and transcription, by transiently cleaving and rejoining one strand of the DNA duplex. Introduces a single-strand break via transesterification at a target site in duplex DNA. The scissile phosphodiester is attacked by the catalytic tyrosine of the enzyme, resulting in the formation of a DNA-(5'-phosphotyrosyl)-enzyme intermediate and the expulsion of a 3'-OH DNA strand. The free DNA strand then undergoes passage around the unbroken strand, thus removing DNA supercoils. Finally, in the religation step, the DNA 3'-OH attacks the covalent intermediate to expel the active-site tyrosine and restore the DNA phosphodiester backbone.</text>
</comment>
<comment type="similarity">
    <text evidence="3 14">Belongs to the type IA topoisomerase family.</text>
</comment>
<dbReference type="Gene3D" id="1.10.460.10">
    <property type="entry name" value="Topoisomerase I, domain 2"/>
    <property type="match status" value="2"/>
</dbReference>
<dbReference type="PROSITE" id="PS50817">
    <property type="entry name" value="INTEIN_N_TER"/>
    <property type="match status" value="1"/>
</dbReference>
<dbReference type="NCBIfam" id="NF005555">
    <property type="entry name" value="PRK07220.1"/>
    <property type="match status" value="1"/>
</dbReference>
<evidence type="ECO:0000259" key="16">
    <source>
        <dbReference type="PROSITE" id="PS50819"/>
    </source>
</evidence>
<feature type="site" description="Interaction with DNA" evidence="14">
    <location>
        <position position="164"/>
    </location>
</feature>
<keyword evidence="20" id="KW-1185">Reference proteome</keyword>
<dbReference type="Gene3D" id="3.10.28.10">
    <property type="entry name" value="Homing endonucleases"/>
    <property type="match status" value="1"/>
</dbReference>
<dbReference type="InterPro" id="IPR034144">
    <property type="entry name" value="TOPRIM_TopoIII"/>
</dbReference>
<dbReference type="Pfam" id="PF12802">
    <property type="entry name" value="MarR_2"/>
    <property type="match status" value="1"/>
</dbReference>
<keyword evidence="7" id="KW-0068">Autocatalytic cleavage</keyword>
<dbReference type="InterPro" id="IPR023405">
    <property type="entry name" value="Topo_IA_core_domain"/>
</dbReference>
<comment type="caution">
    <text evidence="19">The sequence shown here is derived from an EMBL/GenBank/DDBJ whole genome shotgun (WGS) entry which is preliminary data.</text>
</comment>
<dbReference type="SUPFAM" id="SSF55608">
    <property type="entry name" value="Homing endonucleases"/>
    <property type="match status" value="1"/>
</dbReference>
<feature type="site" description="Interaction with DNA" evidence="14">
    <location>
        <position position="160"/>
    </location>
</feature>
<dbReference type="InterPro" id="IPR004042">
    <property type="entry name" value="Intein_endonuc_central"/>
</dbReference>
<dbReference type="Gene3D" id="3.30.65.10">
    <property type="entry name" value="Bacterial Topoisomerase I, domain 1"/>
    <property type="match status" value="1"/>
</dbReference>
<dbReference type="PROSITE" id="PS00396">
    <property type="entry name" value="TOPO_IA_1"/>
    <property type="match status" value="1"/>
</dbReference>
<dbReference type="InterPro" id="IPR004860">
    <property type="entry name" value="LAGLIDADG_dom"/>
</dbReference>
<organism evidence="19 20">
    <name type="scientific">Haloarcula terrestris</name>
    <dbReference type="NCBI Taxonomy" id="2950533"/>
    <lineage>
        <taxon>Archaea</taxon>
        <taxon>Methanobacteriati</taxon>
        <taxon>Methanobacteriota</taxon>
        <taxon>Stenosarchaea group</taxon>
        <taxon>Halobacteria</taxon>
        <taxon>Halobacteriales</taxon>
        <taxon>Haloarculaceae</taxon>
        <taxon>Haloarcula</taxon>
    </lineage>
</organism>
<dbReference type="HAMAP" id="MF_00952">
    <property type="entry name" value="Topoisom_1_prok"/>
    <property type="match status" value="1"/>
</dbReference>
<evidence type="ECO:0000313" key="19">
    <source>
        <dbReference type="EMBL" id="MDS0220850.1"/>
    </source>
</evidence>
<dbReference type="InterPro" id="IPR006142">
    <property type="entry name" value="INTEIN"/>
</dbReference>
<dbReference type="InterPro" id="IPR003587">
    <property type="entry name" value="Hint_dom_N"/>
</dbReference>
<dbReference type="Proteomes" id="UP001253439">
    <property type="component" value="Unassembled WGS sequence"/>
</dbReference>
<evidence type="ECO:0000256" key="9">
    <source>
        <dbReference type="ARBA" id="ARBA00022842"/>
    </source>
</evidence>
<dbReference type="Pfam" id="PF14520">
    <property type="entry name" value="HHH_5"/>
    <property type="match status" value="1"/>
</dbReference>
<evidence type="ECO:0000256" key="8">
    <source>
        <dbReference type="ARBA" id="ARBA00022833"/>
    </source>
</evidence>
<evidence type="ECO:0000259" key="18">
    <source>
        <dbReference type="PROSITE" id="PS52039"/>
    </source>
</evidence>
<dbReference type="Gene3D" id="1.10.150.20">
    <property type="entry name" value="5' to 3' exonuclease, C-terminal subdomain"/>
    <property type="match status" value="1"/>
</dbReference>
<dbReference type="InterPro" id="IPR036844">
    <property type="entry name" value="Hint_dom_sf"/>
</dbReference>
<dbReference type="Gene3D" id="2.70.20.10">
    <property type="entry name" value="Topoisomerase I, domain 3"/>
    <property type="match status" value="1"/>
</dbReference>
<feature type="site" description="Interaction with DNA" evidence="14">
    <location>
        <position position="48"/>
    </location>
</feature>
<dbReference type="InterPro" id="IPR000835">
    <property type="entry name" value="HTH_MarR-typ"/>
</dbReference>
<comment type="subunit">
    <text evidence="14">Monomer.</text>
</comment>
<evidence type="ECO:0000256" key="11">
    <source>
        <dbReference type="ARBA" id="ARBA00023029"/>
    </source>
</evidence>
<feature type="site" description="Interaction with DNA" evidence="14">
    <location>
        <position position="503"/>
    </location>
</feature>
<dbReference type="GO" id="GO:0016539">
    <property type="term" value="P:intein-mediated protein splicing"/>
    <property type="evidence" value="ECO:0007669"/>
    <property type="project" value="InterPro"/>
</dbReference>
<dbReference type="PANTHER" id="PTHR11390">
    <property type="entry name" value="PROKARYOTIC DNA TOPOISOMERASE"/>
    <property type="match status" value="1"/>
</dbReference>
<dbReference type="SMART" id="SM00493">
    <property type="entry name" value="TOPRIM"/>
    <property type="match status" value="1"/>
</dbReference>
<sequence length="1378" mass="152506">MRLIITEKDNAARRIAEILSEGSASASRQNGVNVYRWGNTRVVGLSGHVVGVDFPEEYNDWRDVEPVELIDADVTKEPTQENIVTTLQQLAREADEATIATDYDREGELIGKEAYELIREETDAPVDRVRFSSITEREVRDAFANPDDIDFDLAAAGEARQIIDLVWGAALTRFLSLSARQLGDDFISVGRVQSPTLKLIVDREREIQAFDPEDYWEIFADLQKNGSAFEAQYFYDDDGKEAERVWVEDDADAAYADLTSVDAATVTSVRRRTRTDSPPTPFNTTAFISAASSLGYSAQRAMSIAEELYTTGYITYPRTDNTVYPDDLEEDALLDEFVGAGHFGEDAEALLEQDDITATEGDEETTDHPPIHPTGEIPPKADLSDDEWEIYELVVRRFFATVAEAATWEHLRVVADAGGRSLKANGKRLVEPGYHAVYPYSSASENHVPDVEEGEELAISEVRMEDKQTQPPRRYGQSRLIQTMEDKGLGTKCLTADSNVLVRSANGDIERQTVASLFSDGQVVLADGDTDIAVSNETPTVLSLDEAAEKVSEQESTLISERPLSGDENVRTIETSRGTITVTDDHPMYVRQDGDVTVRPASDIEAGTELVAARRPPDTMVEPSDETVLSWETFATGCDKNSKLYGVDCGTELAAQRTARNESQAAFAERYGSYGSAVGKYERGEKDIPVWLLGELDIRSDRIHGLNYETTFENPFPLEWSPELARVVGCLLGDGSIHRNDDENVVDVRYHNTDEALIERFARDIERLFDIEPTVTDRPGRESHHKRKYQVDIPSAVGRVLMCVLEAVTENGTPVLPAAVRPAFVGALFDDEGHISREGKAFISNTDHTLLTGVGEMLAELGIETKLAPDQHKLHIRGRRNLEQFLDRIPIASDEKFYRGFDALTAYDVTTRKAELLEAIRREPKTSAVLAQTLGVTQVSVNKYLRELRESGHVEKRVEGSNRSLDENRTVRYVAADFKETVYATLRGEPSSVTVESVERCEYDGPVYDLTVSENAPNFAVEGGAVVHNSTRHNSIEKLYDRGYIEGDPPRPTTLAMAVVEAAEEFADHVVSDEMTAQLEADMTAIANGEETLDTVADESREMLKRVFDELRDSREEIGEHLQESLKADKTLGPCPKCGEDMLVRRSRQGSYFVGCDGFPECRNTLPLPSTGEPQVLEEHCEEHDMHHVKMLAGRDTFVHGCPRCEAEKAEESEDEVIGPCPECGVAPEEQRGEGGEAAEAEGGELAIKHLRSGSRLVGCTRYPDCDYSLPLPRNGDISVTEAFCEEHDLPELVIDADSDDPWELGCPICNYEEYQARTAVEDLEDLSGIGSATAEKLGDAGVDSLAALREADPDIIATEVQGVSATQVQEWQDELEA</sequence>
<name>A0AAE4JGU2_9EURY</name>
<dbReference type="GO" id="GO:0003700">
    <property type="term" value="F:DNA-binding transcription factor activity"/>
    <property type="evidence" value="ECO:0007669"/>
    <property type="project" value="InterPro"/>
</dbReference>
<feature type="domain" description="DOD-type homing endonuclease" evidence="16">
    <location>
        <begin position="727"/>
        <end position="863"/>
    </location>
</feature>
<dbReference type="InterPro" id="IPR003602">
    <property type="entry name" value="Topo_IA_DNA-bd_dom"/>
</dbReference>
<keyword evidence="4" id="KW-0479">Metal-binding</keyword>
<dbReference type="PROSITE" id="PS52039">
    <property type="entry name" value="TOPO_IA_2"/>
    <property type="match status" value="1"/>
</dbReference>
<dbReference type="GO" id="GO:0006310">
    <property type="term" value="P:DNA recombination"/>
    <property type="evidence" value="ECO:0007669"/>
    <property type="project" value="TreeGrafter"/>
</dbReference>
<feature type="active site" description="O-(5'-phospho-DNA)-tyrosine intermediate" evidence="14">
    <location>
        <position position="316"/>
    </location>
</feature>
<keyword evidence="13 14" id="KW-0413">Isomerase</keyword>
<dbReference type="InterPro" id="IPR006141">
    <property type="entry name" value="Intein_N"/>
</dbReference>
<evidence type="ECO:0000256" key="5">
    <source>
        <dbReference type="ARBA" id="ARBA00022737"/>
    </source>
</evidence>
<dbReference type="GO" id="GO:0003917">
    <property type="term" value="F:DNA topoisomerase type I (single strand cut, ATP-independent) activity"/>
    <property type="evidence" value="ECO:0007669"/>
    <property type="project" value="UniProtKB-UniRule"/>
</dbReference>
<dbReference type="Pfam" id="PF01131">
    <property type="entry name" value="Topoisom_bac"/>
    <property type="match status" value="2"/>
</dbReference>
<dbReference type="GO" id="GO:0004519">
    <property type="term" value="F:endonuclease activity"/>
    <property type="evidence" value="ECO:0007669"/>
    <property type="project" value="InterPro"/>
</dbReference>
<dbReference type="InterPro" id="IPR013498">
    <property type="entry name" value="Topo_IA_Znf"/>
</dbReference>
<gene>
    <name evidence="14" type="primary">topA</name>
    <name evidence="19" type="ORF">NDI54_05715</name>
</gene>
<dbReference type="NCBIfam" id="TIGR01443">
    <property type="entry name" value="intein_Cterm"/>
    <property type="match status" value="1"/>
</dbReference>
<dbReference type="PRINTS" id="PR00417">
    <property type="entry name" value="PRTPISMRASEI"/>
</dbReference>
<feature type="region of interest" description="Disordered" evidence="15">
    <location>
        <begin position="360"/>
        <end position="382"/>
    </location>
</feature>
<dbReference type="GO" id="GO:0006265">
    <property type="term" value="P:DNA topological change"/>
    <property type="evidence" value="ECO:0007669"/>
    <property type="project" value="UniProtKB-UniRule"/>
</dbReference>
<dbReference type="Gene3D" id="1.10.10.10">
    <property type="entry name" value="Winged helix-like DNA-binding domain superfamily/Winged helix DNA-binding domain"/>
    <property type="match status" value="1"/>
</dbReference>
<evidence type="ECO:0000256" key="4">
    <source>
        <dbReference type="ARBA" id="ARBA00022723"/>
    </source>
</evidence>
<evidence type="ECO:0000256" key="12">
    <source>
        <dbReference type="ARBA" id="ARBA00023125"/>
    </source>
</evidence>
<evidence type="ECO:0000313" key="20">
    <source>
        <dbReference type="Proteomes" id="UP001253439"/>
    </source>
</evidence>
<evidence type="ECO:0000256" key="15">
    <source>
        <dbReference type="SAM" id="MobiDB-lite"/>
    </source>
</evidence>
<evidence type="ECO:0000256" key="3">
    <source>
        <dbReference type="ARBA" id="ARBA00009446"/>
    </source>
</evidence>
<dbReference type="InterPro" id="IPR013826">
    <property type="entry name" value="Topo_IA_cen_sub3"/>
</dbReference>
<dbReference type="CDD" id="cd00186">
    <property type="entry name" value="TOP1Ac"/>
    <property type="match status" value="1"/>
</dbReference>
<dbReference type="CDD" id="cd03362">
    <property type="entry name" value="TOPRIM_TopoIA_TopoIII"/>
    <property type="match status" value="1"/>
</dbReference>
<dbReference type="InterPro" id="IPR013497">
    <property type="entry name" value="Topo_IA_cen"/>
</dbReference>
<evidence type="ECO:0000256" key="14">
    <source>
        <dbReference type="HAMAP-Rule" id="MF_00952"/>
    </source>
</evidence>
<feature type="domain" description="Toprim" evidence="17">
    <location>
        <begin position="1"/>
        <end position="134"/>
    </location>
</feature>
<dbReference type="GO" id="GO:0008270">
    <property type="term" value="F:zinc ion binding"/>
    <property type="evidence" value="ECO:0007669"/>
    <property type="project" value="UniProtKB-KW"/>
</dbReference>
<dbReference type="InterPro" id="IPR036390">
    <property type="entry name" value="WH_DNA-bd_sf"/>
</dbReference>
<keyword evidence="10" id="KW-0651">Protein splicing</keyword>
<dbReference type="CDD" id="cd00090">
    <property type="entry name" value="HTH_ARSR"/>
    <property type="match status" value="1"/>
</dbReference>
<dbReference type="Pfam" id="PF01751">
    <property type="entry name" value="Toprim"/>
    <property type="match status" value="1"/>
</dbReference>
<dbReference type="SMART" id="SM00306">
    <property type="entry name" value="HintN"/>
    <property type="match status" value="1"/>
</dbReference>
<dbReference type="SUPFAM" id="SSF56712">
    <property type="entry name" value="Prokaryotic type I DNA topoisomerase"/>
    <property type="match status" value="2"/>
</dbReference>
<dbReference type="Gene3D" id="3.40.50.140">
    <property type="match status" value="1"/>
</dbReference>
<keyword evidence="12 14" id="KW-0238">DNA-binding</keyword>
<feature type="region of interest" description="Interaction with DNA" evidence="14">
    <location>
        <begin position="188"/>
        <end position="193"/>
    </location>
</feature>
<dbReference type="InterPro" id="IPR003586">
    <property type="entry name" value="Hint_dom_C"/>
</dbReference>
<dbReference type="InterPro" id="IPR011991">
    <property type="entry name" value="ArsR-like_HTH"/>
</dbReference>
<dbReference type="InterPro" id="IPR003601">
    <property type="entry name" value="Topo_IA_2"/>
</dbReference>
<keyword evidence="6" id="KW-0863">Zinc-finger</keyword>
<dbReference type="SMART" id="SM00305">
    <property type="entry name" value="HintC"/>
    <property type="match status" value="1"/>
</dbReference>
<dbReference type="EC" id="5.6.2.1" evidence="14"/>
<keyword evidence="5" id="KW-0677">Repeat</keyword>
<evidence type="ECO:0000259" key="17">
    <source>
        <dbReference type="PROSITE" id="PS50880"/>
    </source>
</evidence>
<dbReference type="SUPFAM" id="SSF51294">
    <property type="entry name" value="Hedgehog/intein (Hint) domain"/>
    <property type="match status" value="1"/>
</dbReference>
<dbReference type="Gene3D" id="1.10.290.10">
    <property type="entry name" value="Topoisomerase I, domain 4"/>
    <property type="match status" value="1"/>
</dbReference>
<comment type="catalytic activity">
    <reaction evidence="1 14">
        <text>ATP-independent breakage of single-stranded DNA, followed by passage and rejoining.</text>
        <dbReference type="EC" id="5.6.2.1"/>
    </reaction>
</comment>
<dbReference type="PROSITE" id="PS50819">
    <property type="entry name" value="INTEIN_ENDONUCLEASE"/>
    <property type="match status" value="1"/>
</dbReference>
<dbReference type="GO" id="GO:0006281">
    <property type="term" value="P:DNA repair"/>
    <property type="evidence" value="ECO:0007669"/>
    <property type="project" value="TreeGrafter"/>
</dbReference>
<proteinExistence type="inferred from homology"/>
<dbReference type="SUPFAM" id="SSF57783">
    <property type="entry name" value="Zinc beta-ribbon"/>
    <property type="match status" value="1"/>
</dbReference>
<dbReference type="EMBL" id="JAMQOM010000002">
    <property type="protein sequence ID" value="MDS0220850.1"/>
    <property type="molecule type" value="Genomic_DNA"/>
</dbReference>
<dbReference type="InterPro" id="IPR023406">
    <property type="entry name" value="Topo_IA_AS"/>
</dbReference>
<evidence type="ECO:0000256" key="7">
    <source>
        <dbReference type="ARBA" id="ARBA00022813"/>
    </source>
</evidence>